<keyword evidence="8" id="KW-0539">Nucleus</keyword>
<comment type="subcellular location">
    <subcellularLocation>
        <location evidence="8">Mitochondrion</location>
    </subcellularLocation>
    <subcellularLocation>
        <location evidence="8">Nucleus</location>
    </subcellularLocation>
</comment>
<feature type="domain" description="CW-type" evidence="11">
    <location>
        <begin position="816"/>
        <end position="895"/>
    </location>
</feature>
<dbReference type="InterPro" id="IPR014001">
    <property type="entry name" value="Helicase_ATP-bd"/>
</dbReference>
<protein>
    <recommendedName>
        <fullName evidence="8">Uracil-DNA glycosylase</fullName>
        <shortName evidence="8">UDG</shortName>
        <ecNumber evidence="8">3.2.2.27</ecNumber>
    </recommendedName>
</protein>
<gene>
    <name evidence="13" type="ORF">PECAL_1P23220</name>
</gene>
<dbReference type="PROSITE" id="PS51050">
    <property type="entry name" value="ZF_CW"/>
    <property type="match status" value="1"/>
</dbReference>
<evidence type="ECO:0000256" key="7">
    <source>
        <dbReference type="ARBA" id="ARBA00023204"/>
    </source>
</evidence>
<feature type="compositionally biased region" description="Basic and acidic residues" evidence="10">
    <location>
        <begin position="940"/>
        <end position="950"/>
    </location>
</feature>
<dbReference type="SMART" id="SM00487">
    <property type="entry name" value="DEXDc"/>
    <property type="match status" value="1"/>
</dbReference>
<dbReference type="PANTHER" id="PTHR11264:SF0">
    <property type="entry name" value="URACIL-DNA GLYCOSYLASE"/>
    <property type="match status" value="1"/>
</dbReference>
<keyword evidence="7 8" id="KW-0234">DNA repair</keyword>
<feature type="region of interest" description="Disordered" evidence="10">
    <location>
        <begin position="885"/>
        <end position="950"/>
    </location>
</feature>
<accession>A0A8J2WXS7</accession>
<feature type="region of interest" description="Disordered" evidence="10">
    <location>
        <begin position="795"/>
        <end position="819"/>
    </location>
</feature>
<feature type="region of interest" description="Disordered" evidence="10">
    <location>
        <begin position="1529"/>
        <end position="1548"/>
    </location>
</feature>
<dbReference type="InterPro" id="IPR018085">
    <property type="entry name" value="Ura-DNA_Glyclase_AS"/>
</dbReference>
<keyword evidence="14" id="KW-1185">Reference proteome</keyword>
<evidence type="ECO:0000256" key="5">
    <source>
        <dbReference type="ARBA" id="ARBA00022801"/>
    </source>
</evidence>
<comment type="catalytic activity">
    <reaction evidence="8">
        <text>Hydrolyzes single-stranded DNA or mismatched double-stranded DNA and polynucleotides, releasing free uracil.</text>
        <dbReference type="EC" id="3.2.2.27"/>
    </reaction>
</comment>
<evidence type="ECO:0000313" key="13">
    <source>
        <dbReference type="EMBL" id="CAH0365861.1"/>
    </source>
</evidence>
<feature type="region of interest" description="Disordered" evidence="10">
    <location>
        <begin position="1"/>
        <end position="108"/>
    </location>
</feature>
<feature type="compositionally biased region" description="Basic and acidic residues" evidence="10">
    <location>
        <begin position="919"/>
        <end position="930"/>
    </location>
</feature>
<feature type="region of interest" description="Disordered" evidence="10">
    <location>
        <begin position="740"/>
        <end position="759"/>
    </location>
</feature>
<dbReference type="GO" id="GO:0097510">
    <property type="term" value="P:base-excision repair, AP site formation via deaminated base removal"/>
    <property type="evidence" value="ECO:0007669"/>
    <property type="project" value="TreeGrafter"/>
</dbReference>
<dbReference type="InterPro" id="IPR011124">
    <property type="entry name" value="Znf_CW"/>
</dbReference>
<dbReference type="InterPro" id="IPR002043">
    <property type="entry name" value="UDG_fam1"/>
</dbReference>
<comment type="caution">
    <text evidence="13">The sequence shown here is derived from an EMBL/GenBank/DDBJ whole genome shotgun (WGS) entry which is preliminary data.</text>
</comment>
<dbReference type="InterPro" id="IPR000330">
    <property type="entry name" value="SNF2_N"/>
</dbReference>
<keyword evidence="2" id="KW-0479">Metal-binding</keyword>
<dbReference type="InterPro" id="IPR027417">
    <property type="entry name" value="P-loop_NTPase"/>
</dbReference>
<sequence>MAESNGKKRALVVIDSDDDEAPLAPWVRTVSDQAEVVDIIEIKDEEEDDDDLFEKEMDVQYGSSPSRVKKEKKPKPDPSPGGPSGSGGAPQGGAAPGAHGAAAPAPAPAAAPPVIGGMPTAAEKTAHLLTLPAGARDLQRLLWHIGITFKLLPHQPVAVRMVAGVGDDYPNLATNASLDGALLNAAPPTNRGGLLADVMGLGKTVEAICGAALRQAICASKNLRPLPVVIVSPNVSVLDQWSEHLSRGGVPPTSVLLYTGRFHDRVRKYNRRCQPAGDGSATWVLLTRHCLMNDVQAAMDAFSKDDEVAQVSPLFPTAEKELLEDLRDQYLAANAKLKGKNTLRQKGEGVHLCEHDVVRRLIDDYYHKNLANPPVAVIRTLIIDEAHFLRNAVSFWGIGAALAGNGAERTIMCTGTPFNNGPRDMAALQSYVDASSPAAEEKWWKEAVSGKGGPEIARAVRDWRENGGMVRRNLDVLTTQLPQLDVTTENILLDDEELFAYLPLEDSILELLKKFAECSDDDKKEKLKLFRVMMSLMALMRMWARRRHDFRGIAVASMAEGIVIGKRASVGCFILLEDDTTVTLAKSLIDYADGEPPDALIAAAAARGVPYVPLEASCPHCDEAFGSGRERFARGAGATICRPCHTRWGTGDPPINSVRRPAMCLCCGGPFPHNRYYAGPHGRYTTCLSCDTRRQHGKTGPAEPKEASYCRDCGCGSDDAQLQEHPDGVVRCGACSSQKRLGRPPTPARVRRFGGPTPAKAQKLEKAVAARNQQIAEYCASAGFALASEQPDGAAAAPAAADDDASDSGDDASAGGAARPKWVRCDGCDKWRRLPSHVDVDSLPPCAARVQNLELPHVIPHAIDATSSFNPRWYCSMNVWNPERASCDAPDDAEAEAPSPAAASPAAASPAAASPGARRGGERRGGEQRARGAGGKPRKRGLDDPKTRQKLEDVTARINAGASNAVQELRDLVEGVLSVEDIDDGWVCAICGSGDTKKPDRVFVNKVRAYCCAACARAAPRPSRPRCGTTPAVRLAPLPGDDDLLEAGLAAASGRSDRPQGVLAKHAGDIYRNIQVVDERNKVRQAAIDALGLEPVDVRHQKETVATAIPLGARDGSIIVTSSATKGQEANATRAFADASMMLVALAIKRGLFAANEVAPFLEIVYDICGLTKEEKDILGGNVATVAATWAGVAVERRGAAEAHRIWADAARDVYYHGENPAFVLALLRPEARGYLAASLHQLGCAKCRALHGSIGGVSDDIELPDVLTPSGVNPHIKSTVYCARLGGVKHATCVKCRKRRVLPAGSEVDEDEFQCSDVDTTCETGAERDPTEPPAKRRRTDAGAALLALVPQPWRHVVDKVPSRRLDAIADFVSGERLDGVVVYPPQDQIFAALEACRLDDVKIVIVGQDPYHGPGQAHGLAFSCTDGSIPRSLDNIFKELLADPDSGVSRYPTTGNLGAWARRGVLLLNRALTVQKGEANSHKDKGWAPVTDAIIDAVNNRTKGAVFILWGKEARGLARTIKPRHRVIQSSHPSPNSHKKTTEPFTGSRCFSLANAKLRELQQAPVDWNLA</sequence>
<evidence type="ECO:0000256" key="9">
    <source>
        <dbReference type="PROSITE-ProRule" id="PRU10072"/>
    </source>
</evidence>
<keyword evidence="8" id="KW-0496">Mitochondrion</keyword>
<evidence type="ECO:0000256" key="6">
    <source>
        <dbReference type="ARBA" id="ARBA00022833"/>
    </source>
</evidence>
<dbReference type="CDD" id="cd10027">
    <property type="entry name" value="UDG-F1-like"/>
    <property type="match status" value="1"/>
</dbReference>
<feature type="compositionally biased region" description="Low complexity" evidence="10">
    <location>
        <begin position="896"/>
        <end position="917"/>
    </location>
</feature>
<organism evidence="13 14">
    <name type="scientific">Pelagomonas calceolata</name>
    <dbReference type="NCBI Taxonomy" id="35677"/>
    <lineage>
        <taxon>Eukaryota</taxon>
        <taxon>Sar</taxon>
        <taxon>Stramenopiles</taxon>
        <taxon>Ochrophyta</taxon>
        <taxon>Pelagophyceae</taxon>
        <taxon>Pelagomonadales</taxon>
        <taxon>Pelagomonadaceae</taxon>
        <taxon>Pelagomonas</taxon>
    </lineage>
</organism>
<dbReference type="PROSITE" id="PS00130">
    <property type="entry name" value="U_DNA_GLYCOSYLASE"/>
    <property type="match status" value="1"/>
</dbReference>
<dbReference type="EMBL" id="CAKKNE010000001">
    <property type="protein sequence ID" value="CAH0365861.1"/>
    <property type="molecule type" value="Genomic_DNA"/>
</dbReference>
<evidence type="ECO:0000313" key="14">
    <source>
        <dbReference type="Proteomes" id="UP000789595"/>
    </source>
</evidence>
<dbReference type="Pfam" id="PF07496">
    <property type="entry name" value="zf-CW"/>
    <property type="match status" value="1"/>
</dbReference>
<feature type="active site" description="Proton acceptor" evidence="8 9">
    <location>
        <position position="1411"/>
    </location>
</feature>
<keyword evidence="3 8" id="KW-0227">DNA damage</keyword>
<dbReference type="Pfam" id="PF03167">
    <property type="entry name" value="UDG"/>
    <property type="match status" value="1"/>
</dbReference>
<evidence type="ECO:0000259" key="12">
    <source>
        <dbReference type="PROSITE" id="PS51192"/>
    </source>
</evidence>
<feature type="domain" description="Helicase ATP-binding" evidence="12">
    <location>
        <begin position="184"/>
        <end position="435"/>
    </location>
</feature>
<dbReference type="GO" id="GO:0005524">
    <property type="term" value="F:ATP binding"/>
    <property type="evidence" value="ECO:0007669"/>
    <property type="project" value="InterPro"/>
</dbReference>
<dbReference type="SMART" id="SM00987">
    <property type="entry name" value="UreE_C"/>
    <property type="match status" value="1"/>
</dbReference>
<dbReference type="GO" id="GO:0005634">
    <property type="term" value="C:nucleus"/>
    <property type="evidence" value="ECO:0007669"/>
    <property type="project" value="UniProtKB-SubCell"/>
</dbReference>
<evidence type="ECO:0000256" key="8">
    <source>
        <dbReference type="HAMAP-Rule" id="MF_03166"/>
    </source>
</evidence>
<evidence type="ECO:0000256" key="3">
    <source>
        <dbReference type="ARBA" id="ARBA00022763"/>
    </source>
</evidence>
<dbReference type="PROSITE" id="PS51192">
    <property type="entry name" value="HELICASE_ATP_BIND_1"/>
    <property type="match status" value="1"/>
</dbReference>
<dbReference type="SUPFAM" id="SSF52540">
    <property type="entry name" value="P-loop containing nucleoside triphosphate hydrolases"/>
    <property type="match status" value="1"/>
</dbReference>
<proteinExistence type="inferred from homology"/>
<name>A0A8J2WXS7_9STRA</name>
<comment type="function">
    <text evidence="8">Excises uracil residues from the DNA which can arise as a result of misincorporation of dUMP residues by DNA polymerase or due to deamination of cytosine.</text>
</comment>
<dbReference type="NCBIfam" id="NF003592">
    <property type="entry name" value="PRK05254.1-5"/>
    <property type="match status" value="1"/>
</dbReference>
<dbReference type="GO" id="GO:0005739">
    <property type="term" value="C:mitochondrion"/>
    <property type="evidence" value="ECO:0007669"/>
    <property type="project" value="UniProtKB-SubCell"/>
</dbReference>
<dbReference type="SUPFAM" id="SSF52141">
    <property type="entry name" value="Uracil-DNA glycosylase-like"/>
    <property type="match status" value="1"/>
</dbReference>
<dbReference type="GO" id="GO:0004844">
    <property type="term" value="F:uracil DNA N-glycosylase activity"/>
    <property type="evidence" value="ECO:0007669"/>
    <property type="project" value="UniProtKB-UniRule"/>
</dbReference>
<dbReference type="Proteomes" id="UP000789595">
    <property type="component" value="Unassembled WGS sequence"/>
</dbReference>
<dbReference type="InterPro" id="IPR036895">
    <property type="entry name" value="Uracil-DNA_glycosylase-like_sf"/>
</dbReference>
<evidence type="ECO:0000256" key="10">
    <source>
        <dbReference type="SAM" id="MobiDB-lite"/>
    </source>
</evidence>
<keyword evidence="5 8" id="KW-0378">Hydrolase</keyword>
<dbReference type="GO" id="GO:0008270">
    <property type="term" value="F:zinc ion binding"/>
    <property type="evidence" value="ECO:0007669"/>
    <property type="project" value="UniProtKB-KW"/>
</dbReference>
<reference evidence="13" key="1">
    <citation type="submission" date="2021-11" db="EMBL/GenBank/DDBJ databases">
        <authorList>
            <consortium name="Genoscope - CEA"/>
            <person name="William W."/>
        </authorList>
    </citation>
    <scope>NUCLEOTIDE SEQUENCE</scope>
</reference>
<evidence type="ECO:0000256" key="1">
    <source>
        <dbReference type="ARBA" id="ARBA00008184"/>
    </source>
</evidence>
<dbReference type="OrthoDB" id="10031947at2759"/>
<dbReference type="EC" id="3.2.2.27" evidence="8"/>
<comment type="similarity">
    <text evidence="1 8">Belongs to the uracil-DNA glycosylase (UDG) superfamily. UNG family.</text>
</comment>
<dbReference type="NCBIfam" id="TIGR00628">
    <property type="entry name" value="ung"/>
    <property type="match status" value="1"/>
</dbReference>
<dbReference type="SMART" id="SM00986">
    <property type="entry name" value="UDG"/>
    <property type="match status" value="1"/>
</dbReference>
<dbReference type="Gene3D" id="3.40.470.10">
    <property type="entry name" value="Uracil-DNA glycosylase-like domain"/>
    <property type="match status" value="1"/>
</dbReference>
<dbReference type="Pfam" id="PF00176">
    <property type="entry name" value="SNF2-rel_dom"/>
    <property type="match status" value="1"/>
</dbReference>
<feature type="compositionally biased region" description="Gly residues" evidence="10">
    <location>
        <begin position="82"/>
        <end position="95"/>
    </location>
</feature>
<feature type="compositionally biased region" description="Acidic residues" evidence="10">
    <location>
        <begin position="801"/>
        <end position="810"/>
    </location>
</feature>
<dbReference type="HAMAP" id="MF_00148">
    <property type="entry name" value="UDG"/>
    <property type="match status" value="1"/>
</dbReference>
<dbReference type="InterPro" id="IPR005122">
    <property type="entry name" value="Uracil-DNA_glycosylase-like"/>
</dbReference>
<evidence type="ECO:0000256" key="2">
    <source>
        <dbReference type="ARBA" id="ARBA00022723"/>
    </source>
</evidence>
<evidence type="ECO:0000259" key="11">
    <source>
        <dbReference type="PROSITE" id="PS51050"/>
    </source>
</evidence>
<keyword evidence="4" id="KW-0863">Zinc-finger</keyword>
<dbReference type="PANTHER" id="PTHR11264">
    <property type="entry name" value="URACIL-DNA GLYCOSYLASE"/>
    <property type="match status" value="1"/>
</dbReference>
<dbReference type="Gene3D" id="3.30.40.100">
    <property type="match status" value="1"/>
</dbReference>
<dbReference type="Gene3D" id="3.40.50.10810">
    <property type="entry name" value="Tandem AAA-ATPase domain"/>
    <property type="match status" value="2"/>
</dbReference>
<dbReference type="InterPro" id="IPR038718">
    <property type="entry name" value="SNF2-like_sf"/>
</dbReference>
<feature type="compositionally biased region" description="Acidic residues" evidence="10">
    <location>
        <begin position="43"/>
        <end position="53"/>
    </location>
</feature>
<evidence type="ECO:0000256" key="4">
    <source>
        <dbReference type="ARBA" id="ARBA00022771"/>
    </source>
</evidence>
<dbReference type="NCBIfam" id="NF003588">
    <property type="entry name" value="PRK05254.1-1"/>
    <property type="match status" value="1"/>
</dbReference>
<keyword evidence="6" id="KW-0862">Zinc</keyword>